<dbReference type="Proteomes" id="UP000005801">
    <property type="component" value="Unassembled WGS sequence"/>
</dbReference>
<reference evidence="3 4" key="1">
    <citation type="submission" date="2007-06" db="EMBL/GenBank/DDBJ databases">
        <authorList>
            <person name="Shimkets L."/>
            <person name="Ferriera S."/>
            <person name="Johnson J."/>
            <person name="Kravitz S."/>
            <person name="Beeson K."/>
            <person name="Sutton G."/>
            <person name="Rogers Y.-H."/>
            <person name="Friedman R."/>
            <person name="Frazier M."/>
            <person name="Venter J.C."/>
        </authorList>
    </citation>
    <scope>NUCLEOTIDE SEQUENCE [LARGE SCALE GENOMIC DNA]</scope>
    <source>
        <strain evidence="3 4">SIR-1</strain>
    </source>
</reference>
<dbReference type="OrthoDB" id="5500375at2"/>
<keyword evidence="1" id="KW-0732">Signal</keyword>
<dbReference type="Pfam" id="PF20032">
    <property type="entry name" value="ADYC"/>
    <property type="match status" value="1"/>
</dbReference>
<dbReference type="InterPro" id="IPR045426">
    <property type="entry name" value="ADYC"/>
</dbReference>
<dbReference type="RefSeq" id="WP_006973578.1">
    <property type="nucleotide sequence ID" value="NZ_ABCS01000049.1"/>
</dbReference>
<proteinExistence type="predicted"/>
<evidence type="ECO:0000313" key="4">
    <source>
        <dbReference type="Proteomes" id="UP000005801"/>
    </source>
</evidence>
<feature type="domain" description="ADYC" evidence="2">
    <location>
        <begin position="114"/>
        <end position="303"/>
    </location>
</feature>
<accession>A6GA36</accession>
<dbReference type="PROSITE" id="PS51257">
    <property type="entry name" value="PROKAR_LIPOPROTEIN"/>
    <property type="match status" value="1"/>
</dbReference>
<evidence type="ECO:0000313" key="3">
    <source>
        <dbReference type="EMBL" id="EDM77249.1"/>
    </source>
</evidence>
<evidence type="ECO:0000256" key="1">
    <source>
        <dbReference type="SAM" id="SignalP"/>
    </source>
</evidence>
<comment type="caution">
    <text evidence="3">The sequence shown here is derived from an EMBL/GenBank/DDBJ whole genome shotgun (WGS) entry which is preliminary data.</text>
</comment>
<dbReference type="EMBL" id="ABCS01000049">
    <property type="protein sequence ID" value="EDM77249.1"/>
    <property type="molecule type" value="Genomic_DNA"/>
</dbReference>
<evidence type="ECO:0000259" key="2">
    <source>
        <dbReference type="Pfam" id="PF20032"/>
    </source>
</evidence>
<feature type="signal peptide" evidence="1">
    <location>
        <begin position="1"/>
        <end position="22"/>
    </location>
</feature>
<organism evidence="3 4">
    <name type="scientific">Plesiocystis pacifica SIR-1</name>
    <dbReference type="NCBI Taxonomy" id="391625"/>
    <lineage>
        <taxon>Bacteria</taxon>
        <taxon>Pseudomonadati</taxon>
        <taxon>Myxococcota</taxon>
        <taxon>Polyangia</taxon>
        <taxon>Nannocystales</taxon>
        <taxon>Nannocystaceae</taxon>
        <taxon>Plesiocystis</taxon>
    </lineage>
</organism>
<dbReference type="AlphaFoldDB" id="A6GA36"/>
<gene>
    <name evidence="3" type="ORF">PPSIR1_17355</name>
</gene>
<sequence>MTTLRTATAAILSTLACAAAFACVDVDSLEGEDFRSTRGGGGGQDVCPTYICGGNANRSASFSFNVEGALINDNKVVSSVTDPWGFPAHIVVNDSEFSIVRYAGNVELTGEMMLGTEIEFYSYESNNNAKLTLVDYDLEGVDSLLFPGVRYPTYEFEFTDENGVTSQLCTEGDWDEGNPIPASQAIVVQNEAYDWYGQPIANIDEMPGGSANWVSVGCLGGAFAKKALMGYDMNIDGPNATTREENHTMMNMLTARYCGGESYTFTGMPVTWQNDKEWYQPSNTEIEAMWTENGAICLNEPRLVPRGQVLAECGFIPTCDEFNPNDFELVSYHAAD</sequence>
<protein>
    <recommendedName>
        <fullName evidence="2">ADYC domain-containing protein</fullName>
    </recommendedName>
</protein>
<feature type="chain" id="PRO_5002697570" description="ADYC domain-containing protein" evidence="1">
    <location>
        <begin position="23"/>
        <end position="336"/>
    </location>
</feature>
<keyword evidence="4" id="KW-1185">Reference proteome</keyword>
<name>A6GA36_9BACT</name>